<dbReference type="KEGG" id="theu:HPC62_11060"/>
<accession>A0A6M8BRQ1</accession>
<dbReference type="CDD" id="cd13654">
    <property type="entry name" value="PBP2_phosphate_like_2"/>
    <property type="match status" value="1"/>
</dbReference>
<proteinExistence type="inferred from homology"/>
<dbReference type="Pfam" id="PF12849">
    <property type="entry name" value="PBP_like_2"/>
    <property type="match status" value="1"/>
</dbReference>
<dbReference type="Gene3D" id="3.40.190.10">
    <property type="entry name" value="Periplasmic binding protein-like II"/>
    <property type="match status" value="2"/>
</dbReference>
<evidence type="ECO:0000313" key="6">
    <source>
        <dbReference type="EMBL" id="QKD84905.1"/>
    </source>
</evidence>
<dbReference type="PANTHER" id="PTHR30570:SF1">
    <property type="entry name" value="PHOSPHATE-BINDING PROTEIN PSTS"/>
    <property type="match status" value="1"/>
</dbReference>
<dbReference type="PANTHER" id="PTHR30570">
    <property type="entry name" value="PERIPLASMIC PHOSPHATE BINDING COMPONENT OF PHOSPHATE ABC TRANSPORTER"/>
    <property type="match status" value="1"/>
</dbReference>
<dbReference type="Proteomes" id="UP000505210">
    <property type="component" value="Chromosome"/>
</dbReference>
<reference evidence="6 7" key="1">
    <citation type="submission" date="2020-05" db="EMBL/GenBank/DDBJ databases">
        <title>Complete genome sequence of of a novel Thermoleptolyngbya strain isolated from hot springs of Ganzi, Sichuan China.</title>
        <authorList>
            <person name="Tang J."/>
            <person name="Daroch M."/>
            <person name="Li L."/>
            <person name="Waleron K."/>
            <person name="Waleron M."/>
            <person name="Waleron M."/>
        </authorList>
    </citation>
    <scope>NUCLEOTIDE SEQUENCE [LARGE SCALE GENOMIC DNA]</scope>
    <source>
        <strain evidence="6 7">PKUAC-SCTA183</strain>
    </source>
</reference>
<organism evidence="6 7">
    <name type="scientific">Thermoleptolyngbya sichuanensis A183</name>
    <dbReference type="NCBI Taxonomy" id="2737172"/>
    <lineage>
        <taxon>Bacteria</taxon>
        <taxon>Bacillati</taxon>
        <taxon>Cyanobacteriota</taxon>
        <taxon>Cyanophyceae</taxon>
        <taxon>Oculatellales</taxon>
        <taxon>Oculatellaceae</taxon>
        <taxon>Thermoleptolyngbya</taxon>
        <taxon>Thermoleptolyngbya sichuanensis</taxon>
    </lineage>
</organism>
<dbReference type="InterPro" id="IPR011862">
    <property type="entry name" value="Phos-bd"/>
</dbReference>
<comment type="function">
    <text evidence="4">Involved in the system for phosphate transport across the cytoplasmic membrane.</text>
</comment>
<dbReference type="GO" id="GO:0006817">
    <property type="term" value="P:phosphate ion transport"/>
    <property type="evidence" value="ECO:0007669"/>
    <property type="project" value="UniProtKB-UniRule"/>
</dbReference>
<evidence type="ECO:0000256" key="1">
    <source>
        <dbReference type="ARBA" id="ARBA00008725"/>
    </source>
</evidence>
<dbReference type="NCBIfam" id="TIGR02136">
    <property type="entry name" value="ptsS_2"/>
    <property type="match status" value="1"/>
</dbReference>
<name>A0A6M8BRQ1_9CYAN</name>
<dbReference type="InterPro" id="IPR050811">
    <property type="entry name" value="Phosphate_ABC_transporter"/>
</dbReference>
<dbReference type="AlphaFoldDB" id="A0A6M8BRQ1"/>
<dbReference type="EMBL" id="CP053661">
    <property type="protein sequence ID" value="QKD84905.1"/>
    <property type="molecule type" value="Genomic_DNA"/>
</dbReference>
<keyword evidence="4" id="KW-0592">Phosphate transport</keyword>
<keyword evidence="3" id="KW-0732">Signal</keyword>
<dbReference type="SUPFAM" id="SSF53850">
    <property type="entry name" value="Periplasmic binding protein-like II"/>
    <property type="match status" value="1"/>
</dbReference>
<keyword evidence="2 4" id="KW-0813">Transport</keyword>
<keyword evidence="7" id="KW-1185">Reference proteome</keyword>
<dbReference type="GO" id="GO:0042301">
    <property type="term" value="F:phosphate ion binding"/>
    <property type="evidence" value="ECO:0007669"/>
    <property type="project" value="UniProtKB-UniRule"/>
</dbReference>
<feature type="domain" description="PBP" evidence="5">
    <location>
        <begin position="37"/>
        <end position="291"/>
    </location>
</feature>
<evidence type="ECO:0000256" key="4">
    <source>
        <dbReference type="RuleBase" id="RU367119"/>
    </source>
</evidence>
<sequence>MAIATSLTIAACSVPTPPVITESPGVPAATDTTGKPVAPAEAIITIDGSSTVYPITDEVVKEYAFERKDYPEVKVAFSGTSAGFRKFCAGETDISNASRPINRREMDACKAAGVRYYELPVAYDALTVAVHRDNNWVDSLTVAELKKIWEPSAEGRITRWNQVRSTFPDRPLELYGAGSDSGTFDYFTEAIVGETGASRKDYTASENDYDLVRGVRNNPNALGYFGLAYFEESRTLLRAVPIDNGAGPVEPSAEAVREGTYQPLARPLFIYVNADSVEKNPKLKEFVEYYLNNGRFLARVVGYVPLPDEVYNIALTHFQTGKVGTVFGGAAPTDLKLEDLLQKEAAF</sequence>
<evidence type="ECO:0000256" key="3">
    <source>
        <dbReference type="ARBA" id="ARBA00022729"/>
    </source>
</evidence>
<evidence type="ECO:0000313" key="7">
    <source>
        <dbReference type="Proteomes" id="UP000505210"/>
    </source>
</evidence>
<gene>
    <name evidence="6" type="ORF">HPC62_11060</name>
</gene>
<comment type="similarity">
    <text evidence="1 4">Belongs to the PstS family.</text>
</comment>
<evidence type="ECO:0000256" key="2">
    <source>
        <dbReference type="ARBA" id="ARBA00022448"/>
    </source>
</evidence>
<dbReference type="InterPro" id="IPR024370">
    <property type="entry name" value="PBP_domain"/>
</dbReference>
<evidence type="ECO:0000259" key="5">
    <source>
        <dbReference type="Pfam" id="PF12849"/>
    </source>
</evidence>
<protein>
    <recommendedName>
        <fullName evidence="4">Phosphate-binding protein</fullName>
    </recommendedName>
</protein>